<sequence>MKHTYFRFNQQIIYLEYISINSESRYSKQNSNDLKFKSATILNHVKIYNKDAKEEEFPIISIDNHKFDSKFVIDLTTGLLNKIRFQMFVDNFKTSVFKLIKIFLNDIIESFEPKDTEKSSINQEKFEAGLKYLRLLYTNIDEISLLIENFNVLELPIITNQPISELLNAPFPRESLEFSTKSINFNVIKLSNESAGFHTIFNHNDIPINFSNAIQAFVIKYSTITQKGDLVSKSSVEVLNLPNYSINFKGNVFDRLTKGEGFKDCKIEIFLTCSNPILDLDSHILSLFIFNIVTIQKYFKFKKLYGIYKKVVNHQPIDFIDGEEQLQKSLFKDKLWNYLQEYYPSLDVKFVIEQPRIIIKHPVDKIQLVNFQYSSLMLQVFTNKDRSYDVSCQILHPSVNYIENFENFELFSINDINTKVEILKNLKFNIGVSLMRLRLDLSNIDAIEGIQSLLMKITEEAESTLKSGSMLSYLDQKISKYDRIVSKLMNQNKSHKSLADKIFNYLPDWLVDFKLTLSEISFIFASQSVISDVKDSRCMGINLHEFQTTLKNENTLDSEKSSTSDTLTESYWSSHSQLEDFKFLIKEEDWLPFIKLPSINVDVNAHKLLDINVLIDQVTGDVDYFKLFTIVGSLQLLTKIIEPLKILQSKLPKSEPKPKSSSSIKDLLNIDCKFKKTDIQINLHDDYKLKFDFFQTKLNYHHDLCLYNKFGRVLTESPTLEGYWSRMVCLDDLKLRYLLNTREIMVNSEFIKLIHPHQHVTYKLFDNLSITIKVLKHLFAILKNPDVDKKNVYPSKSKPRKLPHINIKTSKLLFVMEDDPFESELNMIFQLGKIEQQKRSDLLQVFEETAEKNRTPPDQIEEALEKLTETISASWIRKVKGYKAQLNEEIIKTKRFLFGNEAKLESKFQHNIQPYSLHAPLLTIIMNDLNLNITSPRFQMNELPQFLYDIGQGQPKDTEWSLNVPTYLDLKLGELRMHLRDYPLPLLFVPKKKSHPSVQMSGHLVIGEALVDGDEHIRNVKCDLVRGDDKNYSINIFKTLTSVKLFTDLEVSFDSHKASRFVWGQSYQFGIQQVMLNFEQFSKPPIDPSGKLGFWDKLRLIMHGKFRIECNNGPLEVAFKGSRDPYEIFDEGTGFILSFKDNVVWTINENDDSREFCNVNSENITWYIPNYLAAPMVSWCNDSSRITYFPDCKDFVTSSYGYYLNDDNYCNSKNYNPDNNFEKKVVNLSGGVKFTVGFVLQRDIDGEKKDIGKPHYDVKLFNPEFTDENHDSYTGFRSDYINMAISLDANFSESYNTIHLSPTVFSQFFNWWKLFASNLQLPIRKGKLFGEVKKSTKFSQHLITNRFKFNLKSLFISHIYREENLNNEDNFIQCWGLRGKMNDFIVDLHQRKEERISVNKSLSRNLKVKKMNFHIADVHLNGIDLRIVSAKFDHDIYKTSANVNPNIDYKIDNSKDSKYKIFDNDKQWFDIEDYQEAFVPSLAHCKRIITILPLLYSQRFSYLRDTEPDGRFKEQDLFQSDIDVLEQSKKVFKTRQSAIKNRIKQLKYYVKRFGESKDLNKRIEVLNKELDDLKQEELNYTNHDRRMSISNVNAKFSNKFVLLHMLLKWNNSNRNLLNKYLHYVKLLRLLRRYLSYESISIVEEIIERANKWDDSAYSLANSRNLNKVRSGPGLKLQSCQDRIDNFDDILSKISNNESLTQDYLFEIISPQIQLQSEESKDSVVLITTPHIDGKVNSIYEKGNDKLTIGLDELETRFGVLLQNANVFVFKKDDDIDNKVFDENCYGSTSNWPPWLGYEISKDSSLAGKQNVLIENISSMVTMIDQKPFGSSLARNDEEEEDNDSDYFDADTDEHKLSASQSLRVDIPKVIITSTASQYFTLYSIVTDLLIYTEPSNKEYLEKLEKLKFSNDFQNLPSVYDRITKLHKYFYLVKFLNRNYNFRQANLDNEQLNDYLELQLILQDIQNEINLLMHSILTGNVELNDNEESNSTKAEFAINADEIILHMLEDDRSPIIDIAMAKGKFKRSVNVDDSNVNSVEVRMLQGFNLLPKARFPAFLEPLQHDFDHQNSEDNLITINWSVHQDVGGIKLIDNFEVNSKPLSLRMDESTGIKLMNYIFQTDISNIDESPLLDKKKDDEEEQEEVEEIENSDEEDDEDKAKLDEKTSTIGKRRSQILGSKSFTHSSTSDEDYDEQLDNMVLRSKKYISVNHLVINPVSLSVSLKLKGGYKRLLNVTDFKFLLPELRIHKRIMSVLEITMLLKKLVTKAILGHLGGLVKNKMTIRKNPTRIFDEPLKPLKRYVNFTSINELRGTATNDKE</sequence>
<accession>A0ACA9Y143</accession>
<evidence type="ECO:0000313" key="1">
    <source>
        <dbReference type="EMBL" id="CAH6718613.1"/>
    </source>
</evidence>
<dbReference type="EMBL" id="CALSDN010000001">
    <property type="protein sequence ID" value="CAH6718613.1"/>
    <property type="molecule type" value="Genomic_DNA"/>
</dbReference>
<evidence type="ECO:0000313" key="2">
    <source>
        <dbReference type="Proteomes" id="UP001152531"/>
    </source>
</evidence>
<reference evidence="1" key="1">
    <citation type="submission" date="2022-06" db="EMBL/GenBank/DDBJ databases">
        <authorList>
            <person name="Legras J.-L."/>
            <person name="Devillers H."/>
            <person name="Grondin C."/>
        </authorList>
    </citation>
    <scope>NUCLEOTIDE SEQUENCE</scope>
    <source>
        <strain evidence="1">CLIB 1444</strain>
    </source>
</reference>
<comment type="caution">
    <text evidence="1">The sequence shown here is derived from an EMBL/GenBank/DDBJ whole genome shotgun (WGS) entry which is preliminary data.</text>
</comment>
<dbReference type="Proteomes" id="UP001152531">
    <property type="component" value="Unassembled WGS sequence"/>
</dbReference>
<proteinExistence type="predicted"/>
<name>A0ACA9Y143_9ASCO</name>
<protein>
    <submittedName>
        <fullName evidence="1">Protein Fmp27p, mitochondrial</fullName>
    </submittedName>
</protein>
<organism evidence="1 2">
    <name type="scientific">[Candida] jaroonii</name>
    <dbReference type="NCBI Taxonomy" id="467808"/>
    <lineage>
        <taxon>Eukaryota</taxon>
        <taxon>Fungi</taxon>
        <taxon>Dikarya</taxon>
        <taxon>Ascomycota</taxon>
        <taxon>Saccharomycotina</taxon>
        <taxon>Pichiomycetes</taxon>
        <taxon>Debaryomycetaceae</taxon>
        <taxon>Yamadazyma</taxon>
    </lineage>
</organism>
<gene>
    <name evidence="1" type="ORF">CLIB1444_01S10660</name>
</gene>
<keyword evidence="2" id="KW-1185">Reference proteome</keyword>